<gene>
    <name evidence="1" type="ORF">BFC18_00740</name>
</gene>
<keyword evidence="2" id="KW-1185">Reference proteome</keyword>
<organism evidence="1 2">
    <name type="scientific">Alteromonas confluentis</name>
    <dbReference type="NCBI Taxonomy" id="1656094"/>
    <lineage>
        <taxon>Bacteria</taxon>
        <taxon>Pseudomonadati</taxon>
        <taxon>Pseudomonadota</taxon>
        <taxon>Gammaproteobacteria</taxon>
        <taxon>Alteromonadales</taxon>
        <taxon>Alteromonadaceae</taxon>
        <taxon>Alteromonas/Salinimonas group</taxon>
        <taxon>Alteromonas</taxon>
    </lineage>
</organism>
<name>A0A1E7Z5I4_9ALTE</name>
<dbReference type="AlphaFoldDB" id="A0A1E7Z5I4"/>
<evidence type="ECO:0000313" key="1">
    <source>
        <dbReference type="EMBL" id="OFC68795.1"/>
    </source>
</evidence>
<dbReference type="EMBL" id="MDHN01000043">
    <property type="protein sequence ID" value="OFC68795.1"/>
    <property type="molecule type" value="Genomic_DNA"/>
</dbReference>
<sequence length="103" mass="11317">MKATNPGLQALALFDNPAMFSDKQVHAKIRHLINALIDGEQQVERLSHGSLLLLEHLLAGAVEAVSAARQKETDNEELESVYRGLLLLTDDVNQAKLAVSQHH</sequence>
<proteinExistence type="predicted"/>
<accession>A0A1E7Z5I4</accession>
<protein>
    <submittedName>
        <fullName evidence="1">Uncharacterized protein</fullName>
    </submittedName>
</protein>
<reference evidence="1 2" key="1">
    <citation type="submission" date="2016-08" db="EMBL/GenBank/DDBJ databases">
        <authorList>
            <person name="Seilhamer J.J."/>
        </authorList>
    </citation>
    <scope>NUCLEOTIDE SEQUENCE [LARGE SCALE GENOMIC DNA]</scope>
    <source>
        <strain evidence="1 2">KCTC 42603</strain>
    </source>
</reference>
<dbReference type="Proteomes" id="UP000175691">
    <property type="component" value="Unassembled WGS sequence"/>
</dbReference>
<dbReference type="RefSeq" id="WP_070127647.1">
    <property type="nucleotide sequence ID" value="NZ_MDHN01000043.1"/>
</dbReference>
<dbReference type="STRING" id="1656094.BFC18_00740"/>
<comment type="caution">
    <text evidence="1">The sequence shown here is derived from an EMBL/GenBank/DDBJ whole genome shotgun (WGS) entry which is preliminary data.</text>
</comment>
<evidence type="ECO:0000313" key="2">
    <source>
        <dbReference type="Proteomes" id="UP000175691"/>
    </source>
</evidence>